<dbReference type="STRING" id="1797471.A3A71_02395"/>
<protein>
    <recommendedName>
        <fullName evidence="3">SIS domain-containing protein</fullName>
    </recommendedName>
</protein>
<dbReference type="GO" id="GO:0097367">
    <property type="term" value="F:carbohydrate derivative binding"/>
    <property type="evidence" value="ECO:0007669"/>
    <property type="project" value="InterPro"/>
</dbReference>
<dbReference type="SUPFAM" id="SSF53697">
    <property type="entry name" value="SIS domain"/>
    <property type="match status" value="1"/>
</dbReference>
<dbReference type="AlphaFoldDB" id="A0A1F5EBT2"/>
<dbReference type="GO" id="GO:0004347">
    <property type="term" value="F:glucose-6-phosphate isomerase activity"/>
    <property type="evidence" value="ECO:0007669"/>
    <property type="project" value="InterPro"/>
</dbReference>
<evidence type="ECO:0000256" key="2">
    <source>
        <dbReference type="ARBA" id="ARBA00023235"/>
    </source>
</evidence>
<feature type="domain" description="SIS" evidence="3">
    <location>
        <begin position="34"/>
        <end position="196"/>
    </location>
</feature>
<reference evidence="4 5" key="1">
    <citation type="journal article" date="2016" name="Nat. Commun.">
        <title>Thousands of microbial genomes shed light on interconnected biogeochemical processes in an aquifer system.</title>
        <authorList>
            <person name="Anantharaman K."/>
            <person name="Brown C.T."/>
            <person name="Hug L.A."/>
            <person name="Sharon I."/>
            <person name="Castelle C.J."/>
            <person name="Probst A.J."/>
            <person name="Thomas B.C."/>
            <person name="Singh A."/>
            <person name="Wilkins M.J."/>
            <person name="Karaoz U."/>
            <person name="Brodie E.L."/>
            <person name="Williams K.H."/>
            <person name="Hubbard S.S."/>
            <person name="Banfield J.F."/>
        </authorList>
    </citation>
    <scope>NUCLEOTIDE SEQUENCE [LARGE SCALE GENOMIC DNA]</scope>
</reference>
<comment type="similarity">
    <text evidence="1">Belongs to the PGI/PMI family.</text>
</comment>
<dbReference type="Pfam" id="PF01380">
    <property type="entry name" value="SIS"/>
    <property type="match status" value="1"/>
</dbReference>
<dbReference type="InterPro" id="IPR001347">
    <property type="entry name" value="SIS_dom"/>
</dbReference>
<dbReference type="GO" id="GO:0004476">
    <property type="term" value="F:mannose-6-phosphate isomerase activity"/>
    <property type="evidence" value="ECO:0007669"/>
    <property type="project" value="InterPro"/>
</dbReference>
<sequence>MAEGQIVVVDEGKMLERILEFPSQLEQSWADLWTKELPLDPTTIHQVIICGMGGSGIAGVIAKSLFQDSATIPIAFWHDYGLPMYAGPNTLVLAVSDSGDTEETLDSLRKAFERKCQIVVISRGGKDKEVAQNNNIQFVEVKIDAPPRAALGYLLGSVLAVLTKAKLINLTEQAYFLALGELKNAISQKTFPAKAEELSISLNNKVPLILASEPLSGVAKRWQNQFNENSKTFAVFQELPEACHNVIQGLDFAIDEKIIVLNLVSNYGFSRNVARGKILQQLFSTKEIPFVPLTIRSGSALAEQFLFSHFGDLLSYYLAGVNGVDPTPVEDIDKFKEGLMKL</sequence>
<dbReference type="CDD" id="cd05017">
    <property type="entry name" value="SIS_PGI_PMI_1"/>
    <property type="match status" value="1"/>
</dbReference>
<keyword evidence="2" id="KW-0413">Isomerase</keyword>
<dbReference type="InterPro" id="IPR046348">
    <property type="entry name" value="SIS_dom_sf"/>
</dbReference>
<organism evidence="4 5">
    <name type="scientific">Candidatus Berkelbacteria bacterium RIFCSPLOWO2_01_FULL_50_28</name>
    <dbReference type="NCBI Taxonomy" id="1797471"/>
    <lineage>
        <taxon>Bacteria</taxon>
        <taxon>Candidatus Berkelbacteria</taxon>
    </lineage>
</organism>
<dbReference type="GO" id="GO:1901135">
    <property type="term" value="P:carbohydrate derivative metabolic process"/>
    <property type="evidence" value="ECO:0007669"/>
    <property type="project" value="InterPro"/>
</dbReference>
<dbReference type="CDD" id="cd05637">
    <property type="entry name" value="SIS_PGI_PMI_2"/>
    <property type="match status" value="1"/>
</dbReference>
<dbReference type="GO" id="GO:0005975">
    <property type="term" value="P:carbohydrate metabolic process"/>
    <property type="evidence" value="ECO:0007669"/>
    <property type="project" value="InterPro"/>
</dbReference>
<evidence type="ECO:0000256" key="1">
    <source>
        <dbReference type="ARBA" id="ARBA00010523"/>
    </source>
</evidence>
<evidence type="ECO:0000259" key="3">
    <source>
        <dbReference type="PROSITE" id="PS51464"/>
    </source>
</evidence>
<dbReference type="InterPro" id="IPR019490">
    <property type="entry name" value="Glu6P/Mann6P_isomerase_C"/>
</dbReference>
<evidence type="ECO:0000313" key="4">
    <source>
        <dbReference type="EMBL" id="OGD64872.1"/>
    </source>
</evidence>
<evidence type="ECO:0000313" key="5">
    <source>
        <dbReference type="Proteomes" id="UP000177481"/>
    </source>
</evidence>
<dbReference type="Gene3D" id="3.40.50.10490">
    <property type="entry name" value="Glucose-6-phosphate isomerase like protein, domain 1"/>
    <property type="match status" value="2"/>
</dbReference>
<name>A0A1F5EBT2_9BACT</name>
<dbReference type="EMBL" id="MEZX01000002">
    <property type="protein sequence ID" value="OGD64872.1"/>
    <property type="molecule type" value="Genomic_DNA"/>
</dbReference>
<comment type="caution">
    <text evidence="4">The sequence shown here is derived from an EMBL/GenBank/DDBJ whole genome shotgun (WGS) entry which is preliminary data.</text>
</comment>
<dbReference type="Pfam" id="PF10432">
    <property type="entry name" value="bact-PGI_C"/>
    <property type="match status" value="1"/>
</dbReference>
<accession>A0A1F5EBT2</accession>
<dbReference type="Proteomes" id="UP000177481">
    <property type="component" value="Unassembled WGS sequence"/>
</dbReference>
<dbReference type="InterPro" id="IPR035484">
    <property type="entry name" value="SIS_PGI/PMI_1"/>
</dbReference>
<dbReference type="PROSITE" id="PS51464">
    <property type="entry name" value="SIS"/>
    <property type="match status" value="1"/>
</dbReference>
<proteinExistence type="inferred from homology"/>
<gene>
    <name evidence="4" type="ORF">A3A71_02395</name>
</gene>